<dbReference type="EMBL" id="JHEH01000022">
    <property type="protein sequence ID" value="KEP68876.1"/>
    <property type="molecule type" value="Genomic_DNA"/>
</dbReference>
<protein>
    <submittedName>
        <fullName evidence="2">NAD-dependent dehydratase</fullName>
    </submittedName>
</protein>
<keyword evidence="3" id="KW-1185">Reference proteome</keyword>
<dbReference type="PANTHER" id="PTHR32487">
    <property type="entry name" value="3-OXO-DELTA(4,5)-STEROID 5-BETA-REDUCTASE"/>
    <property type="match status" value="1"/>
</dbReference>
<dbReference type="STRING" id="1185766.SAMN05216224_1036"/>
<dbReference type="PANTHER" id="PTHR32487:SF0">
    <property type="entry name" value="3-OXO-DELTA(4,5)-STEROID 5-BETA-REDUCTASE"/>
    <property type="match status" value="1"/>
</dbReference>
<dbReference type="OrthoDB" id="4392084at2"/>
<feature type="domain" description="PRISE-like Rossmann-fold" evidence="1">
    <location>
        <begin position="58"/>
        <end position="355"/>
    </location>
</feature>
<organism evidence="2 3">
    <name type="scientific">Thioclava dalianensis</name>
    <dbReference type="NCBI Taxonomy" id="1185766"/>
    <lineage>
        <taxon>Bacteria</taxon>
        <taxon>Pseudomonadati</taxon>
        <taxon>Pseudomonadota</taxon>
        <taxon>Alphaproteobacteria</taxon>
        <taxon>Rhodobacterales</taxon>
        <taxon>Paracoccaceae</taxon>
        <taxon>Thioclava</taxon>
    </lineage>
</organism>
<proteinExistence type="predicted"/>
<name>A0A074TAS2_9RHOB</name>
<comment type="caution">
    <text evidence="2">The sequence shown here is derived from an EMBL/GenBank/DDBJ whole genome shotgun (WGS) entry which is preliminary data.</text>
</comment>
<evidence type="ECO:0000313" key="3">
    <source>
        <dbReference type="Proteomes" id="UP000027725"/>
    </source>
</evidence>
<dbReference type="RefSeq" id="WP_038067929.1">
    <property type="nucleotide sequence ID" value="NZ_FOVB01000003.1"/>
</dbReference>
<dbReference type="Gene3D" id="3.40.50.720">
    <property type="entry name" value="NAD(P)-binding Rossmann-like Domain"/>
    <property type="match status" value="1"/>
</dbReference>
<dbReference type="CDD" id="cd08948">
    <property type="entry name" value="5beta-POR_like_SDR_a"/>
    <property type="match status" value="1"/>
</dbReference>
<dbReference type="InterPro" id="IPR036291">
    <property type="entry name" value="NAD(P)-bd_dom_sf"/>
</dbReference>
<evidence type="ECO:0000259" key="1">
    <source>
        <dbReference type="Pfam" id="PF22917"/>
    </source>
</evidence>
<gene>
    <name evidence="2" type="ORF">DL1_08405</name>
</gene>
<dbReference type="AlphaFoldDB" id="A0A074TAS2"/>
<dbReference type="eggNOG" id="COG0451">
    <property type="taxonomic scope" value="Bacteria"/>
</dbReference>
<sequence length="358" mass="39965">MAEQNIALIVGATGLSGSYTARELKSHGWTVVTVSRSDVDLEWSDRHIASDLTDAEGSKAALAAAKDVTHVFYCTWSRQANEEENVRVNGMMVRNLFEGIAGAPIKHGALVTGLKHYLGSFDDYAKVTPYTPFLESSPRLPGPNFYYAQEDVLLEMAEKYGFTWSVHRPHTMIGFTVGNYMNMAVTLAVYASICKHTGKPFLYPGSPEQYNAVTDVTDARILAKQFYWAATTPEAANTPFNTANGDVFRWTWLWARIAEYFGLEVAEYPGHTTPLEEQMADAPAIWSEMVAQYGLQDIPVTKLASWWHSDADLGRELECFTDMTNSRKLGFDAYQSTPDSFFDVFDELRARKIIPAGN</sequence>
<dbReference type="Proteomes" id="UP000027725">
    <property type="component" value="Unassembled WGS sequence"/>
</dbReference>
<dbReference type="SUPFAM" id="SSF51735">
    <property type="entry name" value="NAD(P)-binding Rossmann-fold domains"/>
    <property type="match status" value="1"/>
</dbReference>
<reference evidence="2 3" key="1">
    <citation type="submission" date="2014-03" db="EMBL/GenBank/DDBJ databases">
        <title>The draft genome sequence of Thioclava dalianensis DLFJ1-1.</title>
        <authorList>
            <person name="Lai Q."/>
            <person name="Shao Z."/>
        </authorList>
    </citation>
    <scope>NUCLEOTIDE SEQUENCE [LARGE SCALE GENOMIC DNA]</scope>
    <source>
        <strain evidence="2 3">DLFJ1-1</strain>
    </source>
</reference>
<dbReference type="InterPro" id="IPR055222">
    <property type="entry name" value="PRISE-like_Rossmann-fold"/>
</dbReference>
<dbReference type="Pfam" id="PF22917">
    <property type="entry name" value="PRISE"/>
    <property type="match status" value="1"/>
</dbReference>
<accession>A0A074TAS2</accession>
<evidence type="ECO:0000313" key="2">
    <source>
        <dbReference type="EMBL" id="KEP68876.1"/>
    </source>
</evidence>